<organism evidence="1 2">
    <name type="scientific">Linum trigynum</name>
    <dbReference type="NCBI Taxonomy" id="586398"/>
    <lineage>
        <taxon>Eukaryota</taxon>
        <taxon>Viridiplantae</taxon>
        <taxon>Streptophyta</taxon>
        <taxon>Embryophyta</taxon>
        <taxon>Tracheophyta</taxon>
        <taxon>Spermatophyta</taxon>
        <taxon>Magnoliopsida</taxon>
        <taxon>eudicotyledons</taxon>
        <taxon>Gunneridae</taxon>
        <taxon>Pentapetalae</taxon>
        <taxon>rosids</taxon>
        <taxon>fabids</taxon>
        <taxon>Malpighiales</taxon>
        <taxon>Linaceae</taxon>
        <taxon>Linum</taxon>
    </lineage>
</organism>
<evidence type="ECO:0000313" key="2">
    <source>
        <dbReference type="Proteomes" id="UP001497516"/>
    </source>
</evidence>
<accession>A0AAV2GPE1</accession>
<gene>
    <name evidence="1" type="ORF">LTRI10_LOCUS50576</name>
</gene>
<dbReference type="Proteomes" id="UP001497516">
    <property type="component" value="Chromosome 9"/>
</dbReference>
<proteinExistence type="predicted"/>
<dbReference type="InterPro" id="IPR004242">
    <property type="entry name" value="Transposase_21"/>
</dbReference>
<evidence type="ECO:0000313" key="1">
    <source>
        <dbReference type="EMBL" id="CAL1411205.1"/>
    </source>
</evidence>
<name>A0AAV2GPE1_9ROSI</name>
<sequence>MRWHHENKAMDGVMRHPADSLAWKSFDQSHHFFASDPRNVRLALASDGFQPFTNSKTPYSIWPVLLIPYNLPPWIIMKPSNFILSMLIHGPDSLGDAIDVYLQPLIEELKSLWEEGVNTFDASKAKFSTVSFLTVDNQRLPCLCQFVRLEY</sequence>
<dbReference type="PANTHER" id="PTHR10775">
    <property type="entry name" value="OS08G0208400 PROTEIN"/>
    <property type="match status" value="1"/>
</dbReference>
<keyword evidence="2" id="KW-1185">Reference proteome</keyword>
<dbReference type="AlphaFoldDB" id="A0AAV2GPE1"/>
<dbReference type="Pfam" id="PF02992">
    <property type="entry name" value="Transposase_21"/>
    <property type="match status" value="1"/>
</dbReference>
<reference evidence="1 2" key="1">
    <citation type="submission" date="2024-04" db="EMBL/GenBank/DDBJ databases">
        <authorList>
            <person name="Fracassetti M."/>
        </authorList>
    </citation>
    <scope>NUCLEOTIDE SEQUENCE [LARGE SCALE GENOMIC DNA]</scope>
</reference>
<protein>
    <submittedName>
        <fullName evidence="1">Uncharacterized protein</fullName>
    </submittedName>
</protein>
<dbReference type="PANTHER" id="PTHR10775:SF173">
    <property type="match status" value="1"/>
</dbReference>
<dbReference type="EMBL" id="OZ034822">
    <property type="protein sequence ID" value="CAL1411205.1"/>
    <property type="molecule type" value="Genomic_DNA"/>
</dbReference>